<evidence type="ECO:0000259" key="1">
    <source>
        <dbReference type="Pfam" id="PF01168"/>
    </source>
</evidence>
<comment type="caution">
    <text evidence="2">The sequence shown here is derived from an EMBL/GenBank/DDBJ whole genome shotgun (WGS) entry which is preliminary data.</text>
</comment>
<dbReference type="Proteomes" id="UP000446768">
    <property type="component" value="Unassembled WGS sequence"/>
</dbReference>
<evidence type="ECO:0000313" key="3">
    <source>
        <dbReference type="Proteomes" id="UP000446768"/>
    </source>
</evidence>
<organism evidence="2 3">
    <name type="scientific">Pseudoduganella rivuli</name>
    <dbReference type="NCBI Taxonomy" id="2666085"/>
    <lineage>
        <taxon>Bacteria</taxon>
        <taxon>Pseudomonadati</taxon>
        <taxon>Pseudomonadota</taxon>
        <taxon>Betaproteobacteria</taxon>
        <taxon>Burkholderiales</taxon>
        <taxon>Oxalobacteraceae</taxon>
        <taxon>Telluria group</taxon>
        <taxon>Pseudoduganella</taxon>
    </lineage>
</organism>
<gene>
    <name evidence="2" type="ORF">GJ700_01675</name>
</gene>
<sequence>MIARRTLLAGGATAAALALARPHVYSGGHASYFSGLNAALRRAGVDRPVVVIDLDRLDRNIDRVAASARAGTARNVRIVAKSLPSPDLIAYIARRAGAQSAMVFHHTHLQALTRCWPTADLLLGKPMPVAALEAWLGAGPRTTETATAVQWLVDTEQRLAQYLQVAAGQCVPLRISLEIDVGLHRGGFASADALAGALRMIAAQPRSLVLSGFMGYDGHVMGLPGPLAEREMPRVKARYAGFIDVLRRHFPALAAGPLIFNGAGSPTFRYHESGSPLNDIAVGSALVKPGHYDLPALVDFEPAAYIATPVLKRQASTGIPTMEWLAGPIAAWDGNRADTLFAYGGNWLAEPVSPAGVRRAAIYASSNQEGYDAASGVVLAADDFLFLRPTQSEAVLLQFGDLIGVRGGQVACRWPAFAAS</sequence>
<dbReference type="Pfam" id="PF01168">
    <property type="entry name" value="Ala_racemase_N"/>
    <property type="match status" value="1"/>
</dbReference>
<keyword evidence="3" id="KW-1185">Reference proteome</keyword>
<accession>A0A7X2II27</accession>
<dbReference type="InterPro" id="IPR029066">
    <property type="entry name" value="PLP-binding_barrel"/>
</dbReference>
<dbReference type="PANTHER" id="PTHR28004:SF2">
    <property type="entry name" value="D-SERINE DEHYDRATASE"/>
    <property type="match status" value="1"/>
</dbReference>
<dbReference type="GO" id="GO:0036088">
    <property type="term" value="P:D-serine catabolic process"/>
    <property type="evidence" value="ECO:0007669"/>
    <property type="project" value="TreeGrafter"/>
</dbReference>
<dbReference type="RefSeq" id="WP_154370905.1">
    <property type="nucleotide sequence ID" value="NZ_WKJJ01000001.1"/>
</dbReference>
<dbReference type="AlphaFoldDB" id="A0A7X2II27"/>
<dbReference type="SUPFAM" id="SSF51419">
    <property type="entry name" value="PLP-binding barrel"/>
    <property type="match status" value="1"/>
</dbReference>
<reference evidence="2 3" key="1">
    <citation type="submission" date="2019-11" db="EMBL/GenBank/DDBJ databases">
        <title>Novel species isolated from a subtropical stream in China.</title>
        <authorList>
            <person name="Lu H."/>
        </authorList>
    </citation>
    <scope>NUCLEOTIDE SEQUENCE [LARGE SCALE GENOMIC DNA]</scope>
    <source>
        <strain evidence="2 3">FT92W</strain>
    </source>
</reference>
<name>A0A7X2II27_9BURK</name>
<protein>
    <submittedName>
        <fullName evidence="2">DSD1 family PLP-dependent enzyme</fullName>
    </submittedName>
</protein>
<dbReference type="GO" id="GO:0008721">
    <property type="term" value="F:D-serine ammonia-lyase activity"/>
    <property type="evidence" value="ECO:0007669"/>
    <property type="project" value="TreeGrafter"/>
</dbReference>
<evidence type="ECO:0000313" key="2">
    <source>
        <dbReference type="EMBL" id="MRV70431.1"/>
    </source>
</evidence>
<feature type="domain" description="Alanine racemase N-terminal" evidence="1">
    <location>
        <begin position="52"/>
        <end position="286"/>
    </location>
</feature>
<dbReference type="Gene3D" id="3.20.20.10">
    <property type="entry name" value="Alanine racemase"/>
    <property type="match status" value="1"/>
</dbReference>
<dbReference type="EMBL" id="WKJJ01000001">
    <property type="protein sequence ID" value="MRV70431.1"/>
    <property type="molecule type" value="Genomic_DNA"/>
</dbReference>
<dbReference type="InterPro" id="IPR001608">
    <property type="entry name" value="Ala_racemase_N"/>
</dbReference>
<dbReference type="InterPro" id="IPR051466">
    <property type="entry name" value="D-amino_acid_metab_enzyme"/>
</dbReference>
<proteinExistence type="predicted"/>
<dbReference type="PANTHER" id="PTHR28004">
    <property type="entry name" value="ZGC:162816-RELATED"/>
    <property type="match status" value="1"/>
</dbReference>